<dbReference type="KEGG" id="moz:MoryE10_04250"/>
<dbReference type="GO" id="GO:0005829">
    <property type="term" value="C:cytosol"/>
    <property type="evidence" value="ECO:0007669"/>
    <property type="project" value="TreeGrafter"/>
</dbReference>
<dbReference type="PANTHER" id="PTHR46797:SF1">
    <property type="entry name" value="METHYLPHOSPHONATE SYNTHASE"/>
    <property type="match status" value="1"/>
</dbReference>
<keyword evidence="4" id="KW-1185">Reference proteome</keyword>
<evidence type="ECO:0000259" key="2">
    <source>
        <dbReference type="PROSITE" id="PS50943"/>
    </source>
</evidence>
<dbReference type="InterPro" id="IPR001387">
    <property type="entry name" value="Cro/C1-type_HTH"/>
</dbReference>
<dbReference type="EMBL" id="AP019782">
    <property type="protein sequence ID" value="BBL69819.1"/>
    <property type="molecule type" value="Genomic_DNA"/>
</dbReference>
<sequence length="123" mass="13416">MDMKTLGERIKRAREERRLTQKQLGEMVGIDQAHISRLERGEKGMAIDSLAAIAKALHVSLSDIMEDAKEGADAARTRDGISDEAMEFAKAFDSLPPNQRAALRQVAKALVDAAEEQRGVKGG</sequence>
<feature type="domain" description="HTH cro/C1-type" evidence="2">
    <location>
        <begin position="10"/>
        <end position="64"/>
    </location>
</feature>
<dbReference type="PANTHER" id="PTHR46797">
    <property type="entry name" value="HTH-TYPE TRANSCRIPTIONAL REGULATOR"/>
    <property type="match status" value="1"/>
</dbReference>
<dbReference type="CDD" id="cd00093">
    <property type="entry name" value="HTH_XRE"/>
    <property type="match status" value="1"/>
</dbReference>
<proteinExistence type="predicted"/>
<dbReference type="InterPro" id="IPR050807">
    <property type="entry name" value="TransReg_Diox_bact_type"/>
</dbReference>
<keyword evidence="1" id="KW-0238">DNA-binding</keyword>
<protein>
    <recommendedName>
        <fullName evidence="2">HTH cro/C1-type domain-containing protein</fullName>
    </recommendedName>
</protein>
<dbReference type="GO" id="GO:0003677">
    <property type="term" value="F:DNA binding"/>
    <property type="evidence" value="ECO:0007669"/>
    <property type="project" value="UniProtKB-KW"/>
</dbReference>
<gene>
    <name evidence="3" type="ORF">MoryE10_04250</name>
</gene>
<organism evidence="3 4">
    <name type="scientific">Methylogaea oryzae</name>
    <dbReference type="NCBI Taxonomy" id="1295382"/>
    <lineage>
        <taxon>Bacteria</taxon>
        <taxon>Pseudomonadati</taxon>
        <taxon>Pseudomonadota</taxon>
        <taxon>Gammaproteobacteria</taxon>
        <taxon>Methylococcales</taxon>
        <taxon>Methylococcaceae</taxon>
        <taxon>Methylogaea</taxon>
    </lineage>
</organism>
<dbReference type="Pfam" id="PF01381">
    <property type="entry name" value="HTH_3"/>
    <property type="match status" value="1"/>
</dbReference>
<reference evidence="3" key="1">
    <citation type="submission" date="2019-06" db="EMBL/GenBank/DDBJ databases">
        <title>Complete genome sequence of Methylogaea oryzae strain JCM16910.</title>
        <authorList>
            <person name="Asakawa S."/>
        </authorList>
    </citation>
    <scope>NUCLEOTIDE SEQUENCE</scope>
    <source>
        <strain evidence="3">E10</strain>
    </source>
</reference>
<evidence type="ECO:0000313" key="4">
    <source>
        <dbReference type="Proteomes" id="UP000824988"/>
    </source>
</evidence>
<accession>A0A8D4VM76</accession>
<dbReference type="Proteomes" id="UP000824988">
    <property type="component" value="Chromosome"/>
</dbReference>
<evidence type="ECO:0000256" key="1">
    <source>
        <dbReference type="ARBA" id="ARBA00023125"/>
    </source>
</evidence>
<dbReference type="GO" id="GO:0003700">
    <property type="term" value="F:DNA-binding transcription factor activity"/>
    <property type="evidence" value="ECO:0007669"/>
    <property type="project" value="TreeGrafter"/>
</dbReference>
<evidence type="ECO:0000313" key="3">
    <source>
        <dbReference type="EMBL" id="BBL69819.1"/>
    </source>
</evidence>
<dbReference type="SMART" id="SM00530">
    <property type="entry name" value="HTH_XRE"/>
    <property type="match status" value="1"/>
</dbReference>
<dbReference type="AlphaFoldDB" id="A0A8D4VM76"/>
<dbReference type="PROSITE" id="PS50943">
    <property type="entry name" value="HTH_CROC1"/>
    <property type="match status" value="1"/>
</dbReference>
<name>A0A8D4VM76_9GAMM</name>